<dbReference type="AlphaFoldDB" id="A0A0A6D5F0"/>
<evidence type="ECO:0000259" key="2">
    <source>
        <dbReference type="Pfam" id="PF07007"/>
    </source>
</evidence>
<accession>A0A0A6D5F0</accession>
<dbReference type="OrthoDB" id="5957809at2"/>
<dbReference type="InterPro" id="IPR009739">
    <property type="entry name" value="LprI-like_N"/>
</dbReference>
<feature type="chain" id="PRO_5002026496" description="Lysozyme inhibitor LprI-like N-terminal domain-containing protein" evidence="1">
    <location>
        <begin position="23"/>
        <end position="449"/>
    </location>
</feature>
<feature type="signal peptide" evidence="1">
    <location>
        <begin position="1"/>
        <end position="22"/>
    </location>
</feature>
<gene>
    <name evidence="3" type="ORF">NZ35_28360</name>
</gene>
<name>A0A0A6D5F0_9PSED</name>
<dbReference type="Pfam" id="PF07007">
    <property type="entry name" value="LprI"/>
    <property type="match status" value="1"/>
</dbReference>
<sequence length="449" mass="49874">MYIKGRYIASACALLFVQQAMAAGMDCTKAANAVENTVCANKSLYELDAQMGVVYRELFKASAPAQAELKRTQRLWLKARNECAEDVSCLSQHYRERLQTLRAQWQAAVAYQPDDLDEQALDDLQKRIQAASKDDPEFALDRALAALAVKTTAGGFHGDANEDDSSITHFPTAQPKGVTANEWRALTASRITDAAETGLTSYTLQDLDGDGQRDLIVNTYAGGTGLFTYVETWRRDGERFVKRSVEPESSLFYTNDRGANQSVDWISLRGKTYAAYRNSEYGADRVYLLNPLKINVQVPTVMIRYRYDLEVPVLQHKDDGNSTFELEPDLHRALNLAVAKVNETAAIPSKEPLCPIPATGAGENDYYSFGPAHYSIEKVADLPVFIGNDCYIGALIDWFGSYSEKNGLFAQLALRKPDSDDGSRTYEVYGRRHITEVSTSMGKIELNEG</sequence>
<feature type="domain" description="Lysozyme inhibitor LprI-like N-terminal" evidence="2">
    <location>
        <begin position="27"/>
        <end position="101"/>
    </location>
</feature>
<dbReference type="GO" id="GO:0005576">
    <property type="term" value="C:extracellular region"/>
    <property type="evidence" value="ECO:0007669"/>
    <property type="project" value="TreeGrafter"/>
</dbReference>
<evidence type="ECO:0000256" key="1">
    <source>
        <dbReference type="SAM" id="SignalP"/>
    </source>
</evidence>
<dbReference type="PANTHER" id="PTHR37549:SF1">
    <property type="entry name" value="LIPOPROTEIN LPRI"/>
    <property type="match status" value="1"/>
</dbReference>
<comment type="caution">
    <text evidence="3">The sequence shown here is derived from an EMBL/GenBank/DDBJ whole genome shotgun (WGS) entry which is preliminary data.</text>
</comment>
<protein>
    <recommendedName>
        <fullName evidence="2">Lysozyme inhibitor LprI-like N-terminal domain-containing protein</fullName>
    </recommendedName>
</protein>
<keyword evidence="1" id="KW-0732">Signal</keyword>
<dbReference type="EMBL" id="JSFK01000055">
    <property type="protein sequence ID" value="KHA69942.1"/>
    <property type="molecule type" value="Genomic_DNA"/>
</dbReference>
<reference evidence="3 4" key="1">
    <citation type="submission" date="2014-10" db="EMBL/GenBank/DDBJ databases">
        <title>Draft genome sequence of Pseudomonas chlororaphis EA105.</title>
        <authorList>
            <person name="McCully L.M."/>
            <person name="Bitzer A.S."/>
            <person name="Spence C."/>
            <person name="Bais H."/>
            <person name="Silby M.W."/>
        </authorList>
    </citation>
    <scope>NUCLEOTIDE SEQUENCE [LARGE SCALE GENOMIC DNA]</scope>
    <source>
        <strain evidence="3 4">EA105</strain>
    </source>
</reference>
<evidence type="ECO:0000313" key="4">
    <source>
        <dbReference type="Proteomes" id="UP000030564"/>
    </source>
</evidence>
<dbReference type="Gene3D" id="1.20.1270.180">
    <property type="match status" value="1"/>
</dbReference>
<dbReference type="PATRIC" id="fig|587753.9.peg.5230"/>
<proteinExistence type="predicted"/>
<dbReference type="PANTHER" id="PTHR37549">
    <property type="entry name" value="LIPOPROTEIN LPRI"/>
    <property type="match status" value="1"/>
</dbReference>
<dbReference type="InterPro" id="IPR052755">
    <property type="entry name" value="Lysozyme_Inhibitor_LprI"/>
</dbReference>
<dbReference type="Proteomes" id="UP000030564">
    <property type="component" value="Unassembled WGS sequence"/>
</dbReference>
<organism evidence="3 4">
    <name type="scientific">Pseudomonas chlororaphis</name>
    <dbReference type="NCBI Taxonomy" id="587753"/>
    <lineage>
        <taxon>Bacteria</taxon>
        <taxon>Pseudomonadati</taxon>
        <taxon>Pseudomonadota</taxon>
        <taxon>Gammaproteobacteria</taxon>
        <taxon>Pseudomonadales</taxon>
        <taxon>Pseudomonadaceae</taxon>
        <taxon>Pseudomonas</taxon>
    </lineage>
</organism>
<evidence type="ECO:0000313" key="3">
    <source>
        <dbReference type="EMBL" id="KHA69942.1"/>
    </source>
</evidence>